<evidence type="ECO:0000313" key="2">
    <source>
        <dbReference type="Proteomes" id="UP001159363"/>
    </source>
</evidence>
<reference evidence="1 2" key="1">
    <citation type="submission" date="2023-02" db="EMBL/GenBank/DDBJ databases">
        <title>LHISI_Scaffold_Assembly.</title>
        <authorList>
            <person name="Stuart O.P."/>
            <person name="Cleave R."/>
            <person name="Magrath M.J.L."/>
            <person name="Mikheyev A.S."/>
        </authorList>
    </citation>
    <scope>NUCLEOTIDE SEQUENCE [LARGE SCALE GENOMIC DNA]</scope>
    <source>
        <strain evidence="1">Daus_M_001</strain>
        <tissue evidence="1">Leg muscle</tissue>
    </source>
</reference>
<keyword evidence="2" id="KW-1185">Reference proteome</keyword>
<dbReference type="Proteomes" id="UP001159363">
    <property type="component" value="Chromosome 12"/>
</dbReference>
<sequence length="105" mass="11614">MLANVSTGFSTTWIYPFDSTAVHEGAYAHSELSKIENTDETPQGSQLAVPVFPQQSKRSQVKAKIKKEFPNKGIQKTHGRQQVIPPLFMANQATLLVNPTMTART</sequence>
<name>A0ABQ9GF40_9NEOP</name>
<protein>
    <submittedName>
        <fullName evidence="1">Uncharacterized protein</fullName>
    </submittedName>
</protein>
<proteinExistence type="predicted"/>
<evidence type="ECO:0000313" key="1">
    <source>
        <dbReference type="EMBL" id="KAJ8869686.1"/>
    </source>
</evidence>
<dbReference type="EMBL" id="JARBHB010000013">
    <property type="protein sequence ID" value="KAJ8869686.1"/>
    <property type="molecule type" value="Genomic_DNA"/>
</dbReference>
<organism evidence="1 2">
    <name type="scientific">Dryococelus australis</name>
    <dbReference type="NCBI Taxonomy" id="614101"/>
    <lineage>
        <taxon>Eukaryota</taxon>
        <taxon>Metazoa</taxon>
        <taxon>Ecdysozoa</taxon>
        <taxon>Arthropoda</taxon>
        <taxon>Hexapoda</taxon>
        <taxon>Insecta</taxon>
        <taxon>Pterygota</taxon>
        <taxon>Neoptera</taxon>
        <taxon>Polyneoptera</taxon>
        <taxon>Phasmatodea</taxon>
        <taxon>Verophasmatodea</taxon>
        <taxon>Anareolatae</taxon>
        <taxon>Phasmatidae</taxon>
        <taxon>Eurycanthinae</taxon>
        <taxon>Dryococelus</taxon>
    </lineage>
</organism>
<accession>A0ABQ9GF40</accession>
<gene>
    <name evidence="1" type="ORF">PR048_028679</name>
</gene>
<comment type="caution">
    <text evidence="1">The sequence shown here is derived from an EMBL/GenBank/DDBJ whole genome shotgun (WGS) entry which is preliminary data.</text>
</comment>